<keyword evidence="1" id="KW-0472">Membrane</keyword>
<keyword evidence="1" id="KW-1133">Transmembrane helix</keyword>
<evidence type="ECO:0000256" key="1">
    <source>
        <dbReference type="SAM" id="Phobius"/>
    </source>
</evidence>
<sequence length="113" mass="12529">MSMNSVEISAYAIPLVSIGLPAPIIFLPFICDYDPLQLFLEMALNVGFGTRPILDINFDVVNFILCTLAFRPNSDADKFRERCLVSRMARLQLKTCPPVGFAVGFFIHGGMTP</sequence>
<organism evidence="2 3">
    <name type="scientific">Orchesella dallaii</name>
    <dbReference type="NCBI Taxonomy" id="48710"/>
    <lineage>
        <taxon>Eukaryota</taxon>
        <taxon>Metazoa</taxon>
        <taxon>Ecdysozoa</taxon>
        <taxon>Arthropoda</taxon>
        <taxon>Hexapoda</taxon>
        <taxon>Collembola</taxon>
        <taxon>Entomobryomorpha</taxon>
        <taxon>Entomobryoidea</taxon>
        <taxon>Orchesellidae</taxon>
        <taxon>Orchesellinae</taxon>
        <taxon>Orchesella</taxon>
    </lineage>
</organism>
<name>A0ABP1PJ33_9HEXA</name>
<dbReference type="Proteomes" id="UP001642540">
    <property type="component" value="Unassembled WGS sequence"/>
</dbReference>
<gene>
    <name evidence="2" type="ORF">ODALV1_LOCUS10</name>
</gene>
<dbReference type="EMBL" id="CAXLJM020000001">
    <property type="protein sequence ID" value="CAL8067897.1"/>
    <property type="molecule type" value="Genomic_DNA"/>
</dbReference>
<evidence type="ECO:0000313" key="3">
    <source>
        <dbReference type="Proteomes" id="UP001642540"/>
    </source>
</evidence>
<evidence type="ECO:0000313" key="2">
    <source>
        <dbReference type="EMBL" id="CAL8067897.1"/>
    </source>
</evidence>
<reference evidence="2 3" key="1">
    <citation type="submission" date="2024-08" db="EMBL/GenBank/DDBJ databases">
        <authorList>
            <person name="Cucini C."/>
            <person name="Frati F."/>
        </authorList>
    </citation>
    <scope>NUCLEOTIDE SEQUENCE [LARGE SCALE GENOMIC DNA]</scope>
</reference>
<feature type="transmembrane region" description="Helical" evidence="1">
    <location>
        <begin position="12"/>
        <end position="30"/>
    </location>
</feature>
<accession>A0ABP1PJ33</accession>
<comment type="caution">
    <text evidence="2">The sequence shown here is derived from an EMBL/GenBank/DDBJ whole genome shotgun (WGS) entry which is preliminary data.</text>
</comment>
<proteinExistence type="predicted"/>
<keyword evidence="1" id="KW-0812">Transmembrane</keyword>
<keyword evidence="3" id="KW-1185">Reference proteome</keyword>
<protein>
    <submittedName>
        <fullName evidence="2">Uncharacterized protein</fullName>
    </submittedName>
</protein>